<comment type="caution">
    <text evidence="6">The sequence shown here is derived from an EMBL/GenBank/DDBJ whole genome shotgun (WGS) entry which is preliminary data.</text>
</comment>
<gene>
    <name evidence="3" type="primary">gcvH</name>
    <name evidence="6" type="ORF">HNR15_001548</name>
</gene>
<dbReference type="HAMAP" id="MF_00272">
    <property type="entry name" value="GcvH"/>
    <property type="match status" value="1"/>
</dbReference>
<dbReference type="PROSITE" id="PS50968">
    <property type="entry name" value="BIOTINYL_LIPOYL"/>
    <property type="match status" value="1"/>
</dbReference>
<dbReference type="AlphaFoldDB" id="A0A853DK98"/>
<evidence type="ECO:0000313" key="6">
    <source>
        <dbReference type="EMBL" id="NYJ74585.1"/>
    </source>
</evidence>
<dbReference type="GO" id="GO:0019464">
    <property type="term" value="P:glycine decarboxylation via glycine cleavage system"/>
    <property type="evidence" value="ECO:0007669"/>
    <property type="project" value="UniProtKB-UniRule"/>
</dbReference>
<evidence type="ECO:0000256" key="2">
    <source>
        <dbReference type="ARBA" id="ARBA00022823"/>
    </source>
</evidence>
<evidence type="ECO:0000313" key="7">
    <source>
        <dbReference type="Proteomes" id="UP000571817"/>
    </source>
</evidence>
<dbReference type="GO" id="GO:0009249">
    <property type="term" value="P:protein lipoylation"/>
    <property type="evidence" value="ECO:0007669"/>
    <property type="project" value="TreeGrafter"/>
</dbReference>
<comment type="cofactor">
    <cofactor evidence="3">
        <name>(R)-lipoate</name>
        <dbReference type="ChEBI" id="CHEBI:83088"/>
    </cofactor>
    <text evidence="3">Binds 1 lipoyl cofactor covalently.</text>
</comment>
<dbReference type="EMBL" id="JACCFW010000001">
    <property type="protein sequence ID" value="NYJ74585.1"/>
    <property type="molecule type" value="Genomic_DNA"/>
</dbReference>
<dbReference type="PROSITE" id="PS00189">
    <property type="entry name" value="LIPOYL"/>
    <property type="match status" value="1"/>
</dbReference>
<dbReference type="InterPro" id="IPR003016">
    <property type="entry name" value="2-oxoA_DH_lipoyl-BS"/>
</dbReference>
<evidence type="ECO:0000259" key="5">
    <source>
        <dbReference type="PROSITE" id="PS50968"/>
    </source>
</evidence>
<keyword evidence="2 3" id="KW-0450">Lipoyl</keyword>
<feature type="modified residue" description="N6-lipoyllysine" evidence="3 4">
    <location>
        <position position="66"/>
    </location>
</feature>
<dbReference type="InterPro" id="IPR000089">
    <property type="entry name" value="Biotin_lipoyl"/>
</dbReference>
<dbReference type="PANTHER" id="PTHR11715">
    <property type="entry name" value="GLYCINE CLEAVAGE SYSTEM H PROTEIN"/>
    <property type="match status" value="1"/>
</dbReference>
<dbReference type="PANTHER" id="PTHR11715:SF3">
    <property type="entry name" value="GLYCINE CLEAVAGE SYSTEM H PROTEIN-RELATED"/>
    <property type="match status" value="1"/>
</dbReference>
<dbReference type="NCBIfam" id="TIGR00527">
    <property type="entry name" value="gcvH"/>
    <property type="match status" value="1"/>
</dbReference>
<proteinExistence type="inferred from homology"/>
<dbReference type="InterPro" id="IPR033753">
    <property type="entry name" value="GCV_H/Fam206"/>
</dbReference>
<dbReference type="Proteomes" id="UP000571817">
    <property type="component" value="Unassembled WGS sequence"/>
</dbReference>
<dbReference type="InterPro" id="IPR017453">
    <property type="entry name" value="GCV_H_sub"/>
</dbReference>
<dbReference type="NCBIfam" id="NF002270">
    <property type="entry name" value="PRK01202.1"/>
    <property type="match status" value="1"/>
</dbReference>
<feature type="domain" description="Lipoyl-binding" evidence="5">
    <location>
        <begin position="25"/>
        <end position="107"/>
    </location>
</feature>
<sequence>MSQLEYPADLRYTEDHEWVREQDDVVRIGITAFAQDALGDVVYVSLPAVGDQLTSGDSCGEVESTKSVSDLYAPLDGEVTAVNESLDSTPELINSDPYGEGWMFELRVADASAVAALKDADAYTASLG</sequence>
<dbReference type="GO" id="GO:0005829">
    <property type="term" value="C:cytosol"/>
    <property type="evidence" value="ECO:0007669"/>
    <property type="project" value="TreeGrafter"/>
</dbReference>
<comment type="subunit">
    <text evidence="3">The glycine cleavage system is composed of four proteins: P, T, L and H.</text>
</comment>
<dbReference type="RefSeq" id="WP_179480571.1">
    <property type="nucleotide sequence ID" value="NZ_JACCFW010000001.1"/>
</dbReference>
<dbReference type="GO" id="GO:0005960">
    <property type="term" value="C:glycine cleavage complex"/>
    <property type="evidence" value="ECO:0007669"/>
    <property type="project" value="InterPro"/>
</dbReference>
<reference evidence="6 7" key="1">
    <citation type="submission" date="2020-07" db="EMBL/GenBank/DDBJ databases">
        <title>Sequencing the genomes of 1000 actinobacteria strains.</title>
        <authorList>
            <person name="Klenk H.-P."/>
        </authorList>
    </citation>
    <scope>NUCLEOTIDE SEQUENCE [LARGE SCALE GENOMIC DNA]</scope>
    <source>
        <strain evidence="6 7">DSM 29531</strain>
    </source>
</reference>
<dbReference type="InterPro" id="IPR002930">
    <property type="entry name" value="GCV_H"/>
</dbReference>
<dbReference type="CDD" id="cd06848">
    <property type="entry name" value="GCS_H"/>
    <property type="match status" value="1"/>
</dbReference>
<dbReference type="SUPFAM" id="SSF51230">
    <property type="entry name" value="Single hybrid motif"/>
    <property type="match status" value="1"/>
</dbReference>
<comment type="similarity">
    <text evidence="1 3">Belongs to the GcvH family.</text>
</comment>
<protein>
    <recommendedName>
        <fullName evidence="3">Glycine cleavage system H protein</fullName>
    </recommendedName>
</protein>
<name>A0A853DK98_9MICO</name>
<accession>A0A853DK98</accession>
<dbReference type="Pfam" id="PF01597">
    <property type="entry name" value="GCV_H"/>
    <property type="match status" value="1"/>
</dbReference>
<dbReference type="InterPro" id="IPR011053">
    <property type="entry name" value="Single_hybrid_motif"/>
</dbReference>
<organism evidence="6 7">
    <name type="scientific">Allobranchiibius huperziae</name>
    <dbReference type="NCBI Taxonomy" id="1874116"/>
    <lineage>
        <taxon>Bacteria</taxon>
        <taxon>Bacillati</taxon>
        <taxon>Actinomycetota</taxon>
        <taxon>Actinomycetes</taxon>
        <taxon>Micrococcales</taxon>
        <taxon>Dermacoccaceae</taxon>
        <taxon>Allobranchiibius</taxon>
    </lineage>
</organism>
<evidence type="ECO:0000256" key="1">
    <source>
        <dbReference type="ARBA" id="ARBA00009249"/>
    </source>
</evidence>
<evidence type="ECO:0000256" key="4">
    <source>
        <dbReference type="PIRSR" id="PIRSR617453-50"/>
    </source>
</evidence>
<evidence type="ECO:0000256" key="3">
    <source>
        <dbReference type="HAMAP-Rule" id="MF_00272"/>
    </source>
</evidence>
<dbReference type="Gene3D" id="2.40.50.100">
    <property type="match status" value="1"/>
</dbReference>
<comment type="function">
    <text evidence="3">The glycine cleavage system catalyzes the degradation of glycine. The H protein shuttles the methylamine group of glycine from the P protein to the T protein.</text>
</comment>
<keyword evidence="7" id="KW-1185">Reference proteome</keyword>